<dbReference type="OrthoDB" id="8759311at2"/>
<dbReference type="Proteomes" id="UP000484015">
    <property type="component" value="Unassembled WGS sequence"/>
</dbReference>
<dbReference type="RefSeq" id="WP_155441632.1">
    <property type="nucleotide sequence ID" value="NZ_WNLA01000022.1"/>
</dbReference>
<reference evidence="2 3" key="1">
    <citation type="submission" date="2019-11" db="EMBL/GenBank/DDBJ databases">
        <title>Type strains purchased from KCTC, JCM and DSMZ.</title>
        <authorList>
            <person name="Lu H."/>
        </authorList>
    </citation>
    <scope>NUCLEOTIDE SEQUENCE [LARGE SCALE GENOMIC DNA]</scope>
    <source>
        <strain evidence="2 3">KCTC 42409</strain>
    </source>
</reference>
<organism evidence="2 3">
    <name type="scientific">Pseudoduganella ginsengisoli</name>
    <dbReference type="NCBI Taxonomy" id="1462440"/>
    <lineage>
        <taxon>Bacteria</taxon>
        <taxon>Pseudomonadati</taxon>
        <taxon>Pseudomonadota</taxon>
        <taxon>Betaproteobacteria</taxon>
        <taxon>Burkholderiales</taxon>
        <taxon>Oxalobacteraceae</taxon>
        <taxon>Telluria group</taxon>
        <taxon>Pseudoduganella</taxon>
    </lineage>
</organism>
<gene>
    <name evidence="2" type="ORF">GM668_24700</name>
</gene>
<keyword evidence="3" id="KW-1185">Reference proteome</keyword>
<proteinExistence type="predicted"/>
<evidence type="ECO:0000313" key="3">
    <source>
        <dbReference type="Proteomes" id="UP000484015"/>
    </source>
</evidence>
<evidence type="ECO:0000256" key="1">
    <source>
        <dbReference type="SAM" id="MobiDB-lite"/>
    </source>
</evidence>
<dbReference type="AlphaFoldDB" id="A0A6L6Q5X9"/>
<protein>
    <submittedName>
        <fullName evidence="2">Uncharacterized protein</fullName>
    </submittedName>
</protein>
<dbReference type="EMBL" id="WNLA01000022">
    <property type="protein sequence ID" value="MTW05283.1"/>
    <property type="molecule type" value="Genomic_DNA"/>
</dbReference>
<name>A0A6L6Q5X9_9BURK</name>
<evidence type="ECO:0000313" key="2">
    <source>
        <dbReference type="EMBL" id="MTW05283.1"/>
    </source>
</evidence>
<feature type="region of interest" description="Disordered" evidence="1">
    <location>
        <begin position="50"/>
        <end position="70"/>
    </location>
</feature>
<sequence length="70" mass="7857">MHKADGKGRDGMHRMMNDGLPIKDYQKLTVPQICSHVSELTAAQRSKVRAFEASHKNRKGVMEALSGRLH</sequence>
<accession>A0A6L6Q5X9</accession>
<comment type="caution">
    <text evidence="2">The sequence shown here is derived from an EMBL/GenBank/DDBJ whole genome shotgun (WGS) entry which is preliminary data.</text>
</comment>